<feature type="region of interest" description="Disordered" evidence="6">
    <location>
        <begin position="1"/>
        <end position="26"/>
    </location>
</feature>
<dbReference type="SMART" id="SM00331">
    <property type="entry name" value="PP2C_SIG"/>
    <property type="match status" value="1"/>
</dbReference>
<protein>
    <submittedName>
        <fullName evidence="9">Serine (Threonine) protein kinase</fullName>
    </submittedName>
</protein>
<evidence type="ECO:0000256" key="2">
    <source>
        <dbReference type="ARBA" id="ARBA00022679"/>
    </source>
</evidence>
<keyword evidence="2" id="KW-0808">Transferase</keyword>
<dbReference type="SUPFAM" id="SSF81606">
    <property type="entry name" value="PP2C-like"/>
    <property type="match status" value="1"/>
</dbReference>
<dbReference type="AlphaFoldDB" id="A0A095SHT5"/>
<dbReference type="Gene3D" id="3.60.40.10">
    <property type="entry name" value="PPM-type phosphatase domain"/>
    <property type="match status" value="1"/>
</dbReference>
<evidence type="ECO:0000256" key="6">
    <source>
        <dbReference type="SAM" id="MobiDB-lite"/>
    </source>
</evidence>
<dbReference type="InterPro" id="IPR001932">
    <property type="entry name" value="PPM-type_phosphatase-like_dom"/>
</dbReference>
<dbReference type="InterPro" id="IPR036457">
    <property type="entry name" value="PPM-type-like_dom_sf"/>
</dbReference>
<dbReference type="SUPFAM" id="SSF56112">
    <property type="entry name" value="Protein kinase-like (PK-like)"/>
    <property type="match status" value="1"/>
</dbReference>
<dbReference type="Pfam" id="PF00069">
    <property type="entry name" value="Pkinase"/>
    <property type="match status" value="1"/>
</dbReference>
<evidence type="ECO:0000256" key="1">
    <source>
        <dbReference type="ARBA" id="ARBA00022527"/>
    </source>
</evidence>
<evidence type="ECO:0000259" key="8">
    <source>
        <dbReference type="PROSITE" id="PS51746"/>
    </source>
</evidence>
<feature type="domain" description="PPM-type phosphatase" evidence="8">
    <location>
        <begin position="29"/>
        <end position="252"/>
    </location>
</feature>
<keyword evidence="10" id="KW-1185">Reference proteome</keyword>
<feature type="compositionally biased region" description="Polar residues" evidence="6">
    <location>
        <begin position="1"/>
        <end position="19"/>
    </location>
</feature>
<dbReference type="STRING" id="1177154.Y5S_02914"/>
<accession>A0A095SHT5</accession>
<evidence type="ECO:0000313" key="9">
    <source>
        <dbReference type="EMBL" id="KGD63924.1"/>
    </source>
</evidence>
<name>A0A095SHT5_9GAMM</name>
<dbReference type="RefSeq" id="WP_052041628.1">
    <property type="nucleotide sequence ID" value="NZ_ARXV01000013.1"/>
</dbReference>
<evidence type="ECO:0000256" key="3">
    <source>
        <dbReference type="ARBA" id="ARBA00022741"/>
    </source>
</evidence>
<dbReference type="CDD" id="cd14014">
    <property type="entry name" value="STKc_PknB_like"/>
    <property type="match status" value="1"/>
</dbReference>
<evidence type="ECO:0000256" key="5">
    <source>
        <dbReference type="ARBA" id="ARBA00022840"/>
    </source>
</evidence>
<dbReference type="InterPro" id="IPR008271">
    <property type="entry name" value="Ser/Thr_kinase_AS"/>
</dbReference>
<keyword evidence="5" id="KW-0067">ATP-binding</keyword>
<dbReference type="EMBL" id="ARXV01000013">
    <property type="protein sequence ID" value="KGD63924.1"/>
    <property type="molecule type" value="Genomic_DNA"/>
</dbReference>
<dbReference type="Pfam" id="PF13672">
    <property type="entry name" value="PP2C_2"/>
    <property type="match status" value="1"/>
</dbReference>
<gene>
    <name evidence="9" type="ORF">Y5S_02914</name>
</gene>
<reference evidence="9 10" key="1">
    <citation type="submission" date="2012-09" db="EMBL/GenBank/DDBJ databases">
        <title>Genome Sequence of alkane-degrading Bacterium Alcanivorax sp. 19-m-6.</title>
        <authorList>
            <person name="Lai Q."/>
            <person name="Shao Z."/>
        </authorList>
    </citation>
    <scope>NUCLEOTIDE SEQUENCE [LARGE SCALE GENOMIC DNA]</scope>
    <source>
        <strain evidence="9 10">19-m-6</strain>
    </source>
</reference>
<dbReference type="Gene3D" id="1.10.510.10">
    <property type="entry name" value="Transferase(Phosphotransferase) domain 1"/>
    <property type="match status" value="1"/>
</dbReference>
<evidence type="ECO:0000313" key="10">
    <source>
        <dbReference type="Proteomes" id="UP000029444"/>
    </source>
</evidence>
<dbReference type="eggNOG" id="COG0631">
    <property type="taxonomic scope" value="Bacteria"/>
</dbReference>
<keyword evidence="3" id="KW-0547">Nucleotide-binding</keyword>
<dbReference type="eggNOG" id="COG0515">
    <property type="taxonomic scope" value="Bacteria"/>
</dbReference>
<dbReference type="Proteomes" id="UP000029444">
    <property type="component" value="Unassembled WGS sequence"/>
</dbReference>
<dbReference type="PROSITE" id="PS50011">
    <property type="entry name" value="PROTEIN_KINASE_DOM"/>
    <property type="match status" value="1"/>
</dbReference>
<dbReference type="SMART" id="SM00332">
    <property type="entry name" value="PP2Cc"/>
    <property type="match status" value="1"/>
</dbReference>
<dbReference type="OrthoDB" id="9801841at2"/>
<comment type="caution">
    <text evidence="9">The sequence shown here is derived from an EMBL/GenBank/DDBJ whole genome shotgun (WGS) entry which is preliminary data.</text>
</comment>
<dbReference type="PATRIC" id="fig|1177154.3.peg.2952"/>
<keyword evidence="1" id="KW-0723">Serine/threonine-protein kinase</keyword>
<sequence length="574" mass="63208">MDASNASLPTTPVTASSSGDEPDLAPRVRIGQYTDSGPKLHNQDALAMQIPEGSLMRTKGIVAALADGLSTAGAAREAAESCVLGFISDYYATPALWSVPRSAQKVLEALNRWLCRQTLAGESHLCTLSLLILRSRTAHLFQVGDSRIWRLRNDKLECLTRDHSRMLGDNKQVLTRVMGGDTRLDVDYSSSDLQVGDIFLLTSDGVHGFLSRSRMQGILRGCSKPEICSQALVEAAIANGSDDNVSCQVLVVDALPDAGADEVLRQRGSLPLPPPLSPGIRVDGFTVLRELYASVRSHLYLVEDADGQRSVLKTPSVNLEDDRFSLERFVMEGWVGNRLRNPHLLRYLTLPDNPSCLYQRLEFIDGVTLKQWLKDHPDAPVEEKLYLADQLLNGIRALHRADVIHGDLKPENIMVDSNGLVRIVDFGSCHCRGMEQVNAGIPLGTRDYSAPELVEGSTPSEQSDLFSVGVIIHEMLTGALPWHGRYEKASHQPLPPLQGLNAFVPLWINNVLQIGLQRQPNQRFADAAEFRDALRRPVRSAKPAKDNSVNELRLWKGACVVLMMLLLISVSLNQ</sequence>
<dbReference type="CDD" id="cd00143">
    <property type="entry name" value="PP2Cc"/>
    <property type="match status" value="1"/>
</dbReference>
<dbReference type="PROSITE" id="PS00108">
    <property type="entry name" value="PROTEIN_KINASE_ST"/>
    <property type="match status" value="1"/>
</dbReference>
<dbReference type="GO" id="GO:0005524">
    <property type="term" value="F:ATP binding"/>
    <property type="evidence" value="ECO:0007669"/>
    <property type="project" value="UniProtKB-KW"/>
</dbReference>
<organism evidence="9 10">
    <name type="scientific">Alcanivorax nanhaiticus</name>
    <dbReference type="NCBI Taxonomy" id="1177154"/>
    <lineage>
        <taxon>Bacteria</taxon>
        <taxon>Pseudomonadati</taxon>
        <taxon>Pseudomonadota</taxon>
        <taxon>Gammaproteobacteria</taxon>
        <taxon>Oceanospirillales</taxon>
        <taxon>Alcanivoracaceae</taxon>
        <taxon>Alcanivorax</taxon>
    </lineage>
</organism>
<dbReference type="PROSITE" id="PS51746">
    <property type="entry name" value="PPM_2"/>
    <property type="match status" value="1"/>
</dbReference>
<proteinExistence type="predicted"/>
<keyword evidence="4 9" id="KW-0418">Kinase</keyword>
<dbReference type="SMART" id="SM00220">
    <property type="entry name" value="S_TKc"/>
    <property type="match status" value="1"/>
</dbReference>
<evidence type="ECO:0000259" key="7">
    <source>
        <dbReference type="PROSITE" id="PS50011"/>
    </source>
</evidence>
<dbReference type="PANTHER" id="PTHR24351">
    <property type="entry name" value="RIBOSOMAL PROTEIN S6 KINASE"/>
    <property type="match status" value="1"/>
</dbReference>
<dbReference type="GO" id="GO:0004674">
    <property type="term" value="F:protein serine/threonine kinase activity"/>
    <property type="evidence" value="ECO:0007669"/>
    <property type="project" value="UniProtKB-KW"/>
</dbReference>
<evidence type="ECO:0000256" key="4">
    <source>
        <dbReference type="ARBA" id="ARBA00022777"/>
    </source>
</evidence>
<dbReference type="InterPro" id="IPR011009">
    <property type="entry name" value="Kinase-like_dom_sf"/>
</dbReference>
<dbReference type="InterPro" id="IPR000719">
    <property type="entry name" value="Prot_kinase_dom"/>
</dbReference>
<feature type="domain" description="Protein kinase" evidence="7">
    <location>
        <begin position="285"/>
        <end position="535"/>
    </location>
</feature>